<dbReference type="Proteomes" id="UP000324748">
    <property type="component" value="Unassembled WGS sequence"/>
</dbReference>
<dbReference type="PANTHER" id="PTHR33246:SF51">
    <property type="entry name" value="MYB_SANT-LIKE DOMAIN-CONTAINING PROTEIN"/>
    <property type="match status" value="1"/>
</dbReference>
<feature type="region of interest" description="Disordered" evidence="2">
    <location>
        <begin position="203"/>
        <end position="248"/>
    </location>
</feature>
<comment type="caution">
    <text evidence="3">The sequence shown here is derived from an EMBL/GenBank/DDBJ whole genome shotgun (WGS) entry which is preliminary data.</text>
</comment>
<feature type="coiled-coil region" evidence="1">
    <location>
        <begin position="366"/>
        <end position="403"/>
    </location>
</feature>
<feature type="compositionally biased region" description="Polar residues" evidence="2">
    <location>
        <begin position="26"/>
        <end position="39"/>
    </location>
</feature>
<protein>
    <submittedName>
        <fullName evidence="3">Uncharacterized protein</fullName>
    </submittedName>
</protein>
<feature type="compositionally biased region" description="Polar residues" evidence="2">
    <location>
        <begin position="309"/>
        <end position="318"/>
    </location>
</feature>
<feature type="region of interest" description="Disordered" evidence="2">
    <location>
        <begin position="289"/>
        <end position="332"/>
    </location>
</feature>
<dbReference type="AlphaFoldDB" id="A0A5B0PLJ8"/>
<dbReference type="PANTHER" id="PTHR33246">
    <property type="entry name" value="CCHC-TYPE DOMAIN-CONTAINING PROTEIN"/>
    <property type="match status" value="1"/>
</dbReference>
<evidence type="ECO:0000313" key="3">
    <source>
        <dbReference type="EMBL" id="KAA1101534.1"/>
    </source>
</evidence>
<evidence type="ECO:0000256" key="2">
    <source>
        <dbReference type="SAM" id="MobiDB-lite"/>
    </source>
</evidence>
<dbReference type="OrthoDB" id="2507256at2759"/>
<dbReference type="EMBL" id="VSWC01000053">
    <property type="protein sequence ID" value="KAA1101534.1"/>
    <property type="molecule type" value="Genomic_DNA"/>
</dbReference>
<keyword evidence="4" id="KW-1185">Reference proteome</keyword>
<keyword evidence="1" id="KW-0175">Coiled coil</keyword>
<proteinExistence type="predicted"/>
<sequence length="419" mass="46729">MSSFQAVDPALLPALLAPASSVASLNPTSSVPPLNTIPSTTTTKKKRTRRTKKQMALARDNDITNNGETASQKSAKQFIHSDYENICAYLEDDEKFSELYGDTKTNIGPKVLTKTAAFNIFAIHINAHSNKRLNLTGRQLQQRVNYYIRKKYFPAKQWENQTGAGILDQDPHALLDEALEAKCPCYAKMDTIFVQRPNITPLAEFDSRNPTPICPSQVEHQDRDSSPEVFYPGWDASQSPPADQSPHLDADVRDETLQLMIPPLLGDGEESDALPQSTLASVPALPVGANPTPGGVQSTPTPTAPCRTFPNQANSNETRPPKERVDKSKSSLATAYQSVSDNKYEMLQSALKDKQSNEDCLFNWEKQRYDDERADVQKRLEAEEKMQQARLDAEEKKQRARIEAAKRWISQGKSTTEIH</sequence>
<accession>A0A5B0PLJ8</accession>
<feature type="region of interest" description="Disordered" evidence="2">
    <location>
        <begin position="23"/>
        <end position="55"/>
    </location>
</feature>
<evidence type="ECO:0000256" key="1">
    <source>
        <dbReference type="SAM" id="Coils"/>
    </source>
</evidence>
<feature type="compositionally biased region" description="Basic residues" evidence="2">
    <location>
        <begin position="43"/>
        <end position="53"/>
    </location>
</feature>
<name>A0A5B0PLJ8_PUCGR</name>
<feature type="compositionally biased region" description="Basic and acidic residues" evidence="2">
    <location>
        <begin position="319"/>
        <end position="329"/>
    </location>
</feature>
<reference evidence="3 4" key="1">
    <citation type="submission" date="2019-05" db="EMBL/GenBank/DDBJ databases">
        <title>Emergence of the Ug99 lineage of the wheat stem rust pathogen through somatic hybridization.</title>
        <authorList>
            <person name="Li F."/>
            <person name="Upadhyaya N.M."/>
            <person name="Sperschneider J."/>
            <person name="Matny O."/>
            <person name="Nguyen-Phuc H."/>
            <person name="Mago R."/>
            <person name="Raley C."/>
            <person name="Miller M.E."/>
            <person name="Silverstein K.A.T."/>
            <person name="Henningsen E."/>
            <person name="Hirsch C.D."/>
            <person name="Visser B."/>
            <person name="Pretorius Z.A."/>
            <person name="Steffenson B.J."/>
            <person name="Schwessinger B."/>
            <person name="Dodds P.N."/>
            <person name="Figueroa M."/>
        </authorList>
    </citation>
    <scope>NUCLEOTIDE SEQUENCE [LARGE SCALE GENOMIC DNA]</scope>
    <source>
        <strain evidence="3">21-0</strain>
    </source>
</reference>
<organism evidence="3 4">
    <name type="scientific">Puccinia graminis f. sp. tritici</name>
    <dbReference type="NCBI Taxonomy" id="56615"/>
    <lineage>
        <taxon>Eukaryota</taxon>
        <taxon>Fungi</taxon>
        <taxon>Dikarya</taxon>
        <taxon>Basidiomycota</taxon>
        <taxon>Pucciniomycotina</taxon>
        <taxon>Pucciniomycetes</taxon>
        <taxon>Pucciniales</taxon>
        <taxon>Pucciniaceae</taxon>
        <taxon>Puccinia</taxon>
    </lineage>
</organism>
<evidence type="ECO:0000313" key="4">
    <source>
        <dbReference type="Proteomes" id="UP000324748"/>
    </source>
</evidence>
<gene>
    <name evidence="3" type="ORF">PGT21_023733</name>
</gene>